<feature type="transmembrane region" description="Helical" evidence="5">
    <location>
        <begin position="83"/>
        <end position="109"/>
    </location>
</feature>
<sequence length="344" mass="39789">MDVVLDLYETFIGDHIFALLHPAQVTAHDAISAQGGGEWTPNPSSGQAIRCDYQPATKYFSVTPSPALCMSAWPRENIYRQGINLFLMFWTFGLVVYFVFSSLSFVFVYDKQMMRHPKYLKDQVSLEIKQACSAMPGIAFLSVPLVLLGVRGHSKMYDTTDDGPGLWYDILQFPLFILFTDSCTYWIHRALHQSFIYKNVHKCHHRFIIPTPYASLAFHPLEGFAMSLPYHIFGFIFPFQKLAYLFFFMFINIWILFVHDGEYLISNPVINGAACHTIHHHYFNFNYGQYTTLWDRLCGSYRKPPDELFQKRQARKASEWKKQTEDKTEDLDCTVRSTNAGKGV</sequence>
<feature type="transmembrane region" description="Helical" evidence="5">
    <location>
        <begin position="170"/>
        <end position="187"/>
    </location>
</feature>
<keyword evidence="8" id="KW-1185">Reference proteome</keyword>
<proteinExistence type="predicted"/>
<dbReference type="Pfam" id="PF04116">
    <property type="entry name" value="FA_hydroxylase"/>
    <property type="match status" value="1"/>
</dbReference>
<feature type="domain" description="Fatty acid hydroxylase" evidence="6">
    <location>
        <begin position="174"/>
        <end position="300"/>
    </location>
</feature>
<dbReference type="OrthoDB" id="6354873at2759"/>
<dbReference type="Proteomes" id="UP000054481">
    <property type="component" value="Unassembled WGS sequence"/>
</dbReference>
<dbReference type="AlphaFoldDB" id="A0A0F7ZP97"/>
<accession>A0A0F7ZP97</accession>
<organism evidence="7 8">
    <name type="scientific">Hirsutella minnesotensis 3608</name>
    <dbReference type="NCBI Taxonomy" id="1043627"/>
    <lineage>
        <taxon>Eukaryota</taxon>
        <taxon>Fungi</taxon>
        <taxon>Dikarya</taxon>
        <taxon>Ascomycota</taxon>
        <taxon>Pezizomycotina</taxon>
        <taxon>Sordariomycetes</taxon>
        <taxon>Hypocreomycetidae</taxon>
        <taxon>Hypocreales</taxon>
        <taxon>Ophiocordycipitaceae</taxon>
        <taxon>Hirsutella</taxon>
    </lineage>
</organism>
<evidence type="ECO:0000313" key="8">
    <source>
        <dbReference type="Proteomes" id="UP000054481"/>
    </source>
</evidence>
<feature type="transmembrane region" description="Helical" evidence="5">
    <location>
        <begin position="207"/>
        <end position="230"/>
    </location>
</feature>
<evidence type="ECO:0000313" key="7">
    <source>
        <dbReference type="EMBL" id="KJZ75120.1"/>
    </source>
</evidence>
<dbReference type="PANTHER" id="PTHR11863">
    <property type="entry name" value="STEROL DESATURASE"/>
    <property type="match status" value="1"/>
</dbReference>
<keyword evidence="2 5" id="KW-0812">Transmembrane</keyword>
<evidence type="ECO:0000259" key="6">
    <source>
        <dbReference type="Pfam" id="PF04116"/>
    </source>
</evidence>
<feature type="transmembrane region" description="Helical" evidence="5">
    <location>
        <begin position="130"/>
        <end position="150"/>
    </location>
</feature>
<evidence type="ECO:0000256" key="1">
    <source>
        <dbReference type="ARBA" id="ARBA00004370"/>
    </source>
</evidence>
<reference evidence="7 8" key="1">
    <citation type="journal article" date="2014" name="Genome Biol. Evol.">
        <title>Comparative genomics and transcriptomics analyses reveal divergent lifestyle features of nematode endoparasitic fungus Hirsutella minnesotensis.</title>
        <authorList>
            <person name="Lai Y."/>
            <person name="Liu K."/>
            <person name="Zhang X."/>
            <person name="Zhang X."/>
            <person name="Li K."/>
            <person name="Wang N."/>
            <person name="Shu C."/>
            <person name="Wu Y."/>
            <person name="Wang C."/>
            <person name="Bushley K.E."/>
            <person name="Xiang M."/>
            <person name="Liu X."/>
        </authorList>
    </citation>
    <scope>NUCLEOTIDE SEQUENCE [LARGE SCALE GENOMIC DNA]</scope>
    <source>
        <strain evidence="7 8">3608</strain>
    </source>
</reference>
<name>A0A0F7ZP97_9HYPO</name>
<dbReference type="EMBL" id="KQ030520">
    <property type="protein sequence ID" value="KJZ75120.1"/>
    <property type="molecule type" value="Genomic_DNA"/>
</dbReference>
<comment type="subcellular location">
    <subcellularLocation>
        <location evidence="1">Membrane</location>
    </subcellularLocation>
</comment>
<evidence type="ECO:0000256" key="2">
    <source>
        <dbReference type="ARBA" id="ARBA00022692"/>
    </source>
</evidence>
<dbReference type="InterPro" id="IPR050307">
    <property type="entry name" value="Sterol_Desaturase_Related"/>
</dbReference>
<keyword evidence="3 5" id="KW-1133">Transmembrane helix</keyword>
<dbReference type="GO" id="GO:0008610">
    <property type="term" value="P:lipid biosynthetic process"/>
    <property type="evidence" value="ECO:0007669"/>
    <property type="project" value="InterPro"/>
</dbReference>
<evidence type="ECO:0000256" key="4">
    <source>
        <dbReference type="ARBA" id="ARBA00023136"/>
    </source>
</evidence>
<gene>
    <name evidence="7" type="ORF">HIM_05606</name>
</gene>
<protein>
    <submittedName>
        <fullName evidence="7">Putative C-5 sterol desaturase</fullName>
    </submittedName>
</protein>
<evidence type="ECO:0000256" key="3">
    <source>
        <dbReference type="ARBA" id="ARBA00022989"/>
    </source>
</evidence>
<keyword evidence="4 5" id="KW-0472">Membrane</keyword>
<dbReference type="GO" id="GO:0005506">
    <property type="term" value="F:iron ion binding"/>
    <property type="evidence" value="ECO:0007669"/>
    <property type="project" value="InterPro"/>
</dbReference>
<feature type="transmembrane region" description="Helical" evidence="5">
    <location>
        <begin position="242"/>
        <end position="258"/>
    </location>
</feature>
<dbReference type="GO" id="GO:0016491">
    <property type="term" value="F:oxidoreductase activity"/>
    <property type="evidence" value="ECO:0007669"/>
    <property type="project" value="InterPro"/>
</dbReference>
<evidence type="ECO:0000256" key="5">
    <source>
        <dbReference type="SAM" id="Phobius"/>
    </source>
</evidence>
<dbReference type="InterPro" id="IPR006694">
    <property type="entry name" value="Fatty_acid_hydroxylase"/>
</dbReference>
<dbReference type="GO" id="GO:0016020">
    <property type="term" value="C:membrane"/>
    <property type="evidence" value="ECO:0007669"/>
    <property type="project" value="UniProtKB-SubCell"/>
</dbReference>